<organism evidence="4 5">
    <name type="scientific">Thioalkalivibrio sulfidiphilus (strain HL-EbGR7)</name>
    <dbReference type="NCBI Taxonomy" id="396588"/>
    <lineage>
        <taxon>Bacteria</taxon>
        <taxon>Pseudomonadati</taxon>
        <taxon>Pseudomonadota</taxon>
        <taxon>Gammaproteobacteria</taxon>
        <taxon>Chromatiales</taxon>
        <taxon>Ectothiorhodospiraceae</taxon>
        <taxon>Thioalkalivibrio</taxon>
    </lineage>
</organism>
<dbReference type="eggNOG" id="COG0726">
    <property type="taxonomic scope" value="Bacteria"/>
</dbReference>
<evidence type="ECO:0000259" key="3">
    <source>
        <dbReference type="PROSITE" id="PS51677"/>
    </source>
</evidence>
<dbReference type="Gene3D" id="3.20.20.370">
    <property type="entry name" value="Glycoside hydrolase/deacetylase"/>
    <property type="match status" value="1"/>
</dbReference>
<accession>B8GTH8</accession>
<dbReference type="PROSITE" id="PS51677">
    <property type="entry name" value="NODB"/>
    <property type="match status" value="1"/>
</dbReference>
<dbReference type="NCBIfam" id="TIGR03938">
    <property type="entry name" value="deacetyl_PgaB"/>
    <property type="match status" value="1"/>
</dbReference>
<dbReference type="InterPro" id="IPR023854">
    <property type="entry name" value="PGA_deacetylase_PgaB"/>
</dbReference>
<reference evidence="4 5" key="1">
    <citation type="journal article" date="2011" name="Stand. Genomic Sci.">
        <title>Complete genome sequence of 'Thioalkalivibrio sulfidophilus' HL-EbGr7.</title>
        <authorList>
            <person name="Muyzer G."/>
            <person name="Sorokin D.Y."/>
            <person name="Mavromatis K."/>
            <person name="Lapidus A."/>
            <person name="Clum A."/>
            <person name="Ivanova N."/>
            <person name="Pati A."/>
            <person name="d'Haeseleer P."/>
            <person name="Woyke T."/>
            <person name="Kyrpides N.C."/>
        </authorList>
    </citation>
    <scope>NUCLEOTIDE SEQUENCE [LARGE SCALE GENOMIC DNA]</scope>
    <source>
        <strain evidence="4 5">HL-EbGR7</strain>
    </source>
</reference>
<dbReference type="PANTHER" id="PTHR34216">
    <property type="match status" value="1"/>
</dbReference>
<dbReference type="KEGG" id="tgr:Tgr7_0136"/>
<feature type="chain" id="PRO_5002873292" evidence="2">
    <location>
        <begin position="22"/>
        <end position="684"/>
    </location>
</feature>
<dbReference type="AlphaFoldDB" id="B8GTH8"/>
<dbReference type="InterPro" id="IPR032772">
    <property type="entry name" value="PGA_deacetylase_PgaB_C"/>
</dbReference>
<dbReference type="Proteomes" id="UP000002383">
    <property type="component" value="Chromosome"/>
</dbReference>
<proteinExistence type="predicted"/>
<feature type="domain" description="NodB homology" evidence="3">
    <location>
        <begin position="93"/>
        <end position="368"/>
    </location>
</feature>
<dbReference type="PANTHER" id="PTHR34216:SF7">
    <property type="entry name" value="POLY-BETA-1,6-N-ACETYL-D-GLUCOSAMINE N-DEACETYLASE"/>
    <property type="match status" value="1"/>
</dbReference>
<keyword evidence="1 2" id="KW-0732">Signal</keyword>
<sequence precursor="true">MRRLLMILMVLLGLGHNPVVAQQTFTIPEGHFLALSYHDVRDDLVPGLDPDPYAVSTRRLAEWFDWMKRNGWQPVSFQQIVDAHEGKQPLPENAVLLTFDDGLASVYSHVFPLLQAYGYPALVALQTGWLETVWAGQDITYNPDTFAVTAVDGVAMGPLPPGTVEYNEAPLGAEGFLSLSELREMQASGLVEFASHSHDLHRGILANPQGNVQPAAITRQYDPDTFQYEDHEAFRQRILEDLLTSSASLEAMVGIAPRAIVWPYGAHSLEVDALAAQAGMPWSISLGSNPVNHTQHLRFDRLLISQDPGPIEIARSALPESARRAASPQPQRVIHIDLDYVYDPDPEQTNRNLGVLLDRIQRMQVRTVYLQAFADPNGDGNADALYFPNRHLPVRADLFNRVAWQLRTRAGVRVYAWMPLLAFDLPDTELHAELSVQRPGPDGNPVPSDRDYRRLSPFLPRSLEIVSEIYADLGIAASGIAGILIHDDAYLAADEDLAACRDEARWPGTDRRLPTCDLDPKEKTQALIDFGEAVIDRLRYHTNASMDFRTARNLYARVILDPAAEARFAQSLPAFVDAYDEVAIMAMPWLDGTDLAPEVWLAQLADAVEQKLGGFDDVVFELQARDWRGDGRWLEATLLRDWMEQLVRRGVMNFGYYPDDFLRDQPEFGPTFEGISLNAFPHRR</sequence>
<dbReference type="STRING" id="396588.Tgr7_0136"/>
<dbReference type="GO" id="GO:0016810">
    <property type="term" value="F:hydrolase activity, acting on carbon-nitrogen (but not peptide) bonds"/>
    <property type="evidence" value="ECO:0007669"/>
    <property type="project" value="InterPro"/>
</dbReference>
<dbReference type="HOGENOM" id="CLU_030024_9_2_6"/>
<feature type="signal peptide" evidence="2">
    <location>
        <begin position="1"/>
        <end position="21"/>
    </location>
</feature>
<dbReference type="GO" id="GO:0043708">
    <property type="term" value="P:cell adhesion involved in biofilm formation"/>
    <property type="evidence" value="ECO:0007669"/>
    <property type="project" value="InterPro"/>
</dbReference>
<dbReference type="InterPro" id="IPR051398">
    <property type="entry name" value="Polysacch_Deacetylase"/>
</dbReference>
<dbReference type="InterPro" id="IPR011330">
    <property type="entry name" value="Glyco_hydro/deAcase_b/a-brl"/>
</dbReference>
<dbReference type="Gene3D" id="3.20.20.80">
    <property type="entry name" value="Glycosidases"/>
    <property type="match status" value="1"/>
</dbReference>
<evidence type="ECO:0000313" key="5">
    <source>
        <dbReference type="Proteomes" id="UP000002383"/>
    </source>
</evidence>
<protein>
    <submittedName>
        <fullName evidence="4">Hemin storage protein</fullName>
    </submittedName>
</protein>
<dbReference type="EMBL" id="CP001339">
    <property type="protein sequence ID" value="ACL71238.1"/>
    <property type="molecule type" value="Genomic_DNA"/>
</dbReference>
<evidence type="ECO:0000313" key="4">
    <source>
        <dbReference type="EMBL" id="ACL71238.1"/>
    </source>
</evidence>
<evidence type="ECO:0000256" key="2">
    <source>
        <dbReference type="SAM" id="SignalP"/>
    </source>
</evidence>
<dbReference type="OrthoDB" id="9814639at2"/>
<dbReference type="GO" id="GO:0005975">
    <property type="term" value="P:carbohydrate metabolic process"/>
    <property type="evidence" value="ECO:0007669"/>
    <property type="project" value="InterPro"/>
</dbReference>
<keyword evidence="5" id="KW-1185">Reference proteome</keyword>
<dbReference type="Pfam" id="PF01522">
    <property type="entry name" value="Polysacc_deac_1"/>
    <property type="match status" value="1"/>
</dbReference>
<name>B8GTH8_THISH</name>
<evidence type="ECO:0000256" key="1">
    <source>
        <dbReference type="ARBA" id="ARBA00022729"/>
    </source>
</evidence>
<dbReference type="SUPFAM" id="SSF88713">
    <property type="entry name" value="Glycoside hydrolase/deacetylase"/>
    <property type="match status" value="1"/>
</dbReference>
<dbReference type="RefSeq" id="WP_012636727.1">
    <property type="nucleotide sequence ID" value="NC_011901.1"/>
</dbReference>
<dbReference type="Pfam" id="PF14883">
    <property type="entry name" value="GHL13"/>
    <property type="match status" value="1"/>
</dbReference>
<gene>
    <name evidence="4" type="ordered locus">Tgr7_0136</name>
</gene>
<dbReference type="InterPro" id="IPR002509">
    <property type="entry name" value="NODB_dom"/>
</dbReference>